<comment type="caution">
    <text evidence="3">The sequence shown here is derived from an EMBL/GenBank/DDBJ whole genome shotgun (WGS) entry which is preliminary data.</text>
</comment>
<protein>
    <recommendedName>
        <fullName evidence="4">Membrane or secreted protein</fullName>
    </recommendedName>
</protein>
<evidence type="ECO:0000256" key="1">
    <source>
        <dbReference type="SAM" id="MobiDB-lite"/>
    </source>
</evidence>
<keyword evidence="2" id="KW-0732">Signal</keyword>
<feature type="signal peptide" evidence="2">
    <location>
        <begin position="1"/>
        <end position="31"/>
    </location>
</feature>
<feature type="region of interest" description="Disordered" evidence="1">
    <location>
        <begin position="60"/>
        <end position="80"/>
    </location>
</feature>
<dbReference type="EMBL" id="DSOK01000291">
    <property type="protein sequence ID" value="HEN15838.1"/>
    <property type="molecule type" value="Genomic_DNA"/>
</dbReference>
<organism evidence="3">
    <name type="scientific">Schlesneria paludicola</name>
    <dbReference type="NCBI Taxonomy" id="360056"/>
    <lineage>
        <taxon>Bacteria</taxon>
        <taxon>Pseudomonadati</taxon>
        <taxon>Planctomycetota</taxon>
        <taxon>Planctomycetia</taxon>
        <taxon>Planctomycetales</taxon>
        <taxon>Planctomycetaceae</taxon>
        <taxon>Schlesneria</taxon>
    </lineage>
</organism>
<reference evidence="3" key="1">
    <citation type="journal article" date="2020" name="mSystems">
        <title>Genome- and Community-Level Interaction Insights into Carbon Utilization and Element Cycling Functions of Hydrothermarchaeota in Hydrothermal Sediment.</title>
        <authorList>
            <person name="Zhou Z."/>
            <person name="Liu Y."/>
            <person name="Xu W."/>
            <person name="Pan J."/>
            <person name="Luo Z.H."/>
            <person name="Li M."/>
        </authorList>
    </citation>
    <scope>NUCLEOTIDE SEQUENCE [LARGE SCALE GENOMIC DNA]</scope>
    <source>
        <strain evidence="3">SpSt-339</strain>
    </source>
</reference>
<dbReference type="PROSITE" id="PS51257">
    <property type="entry name" value="PROKAR_LIPOPROTEIN"/>
    <property type="match status" value="1"/>
</dbReference>
<accession>A0A7C2K160</accession>
<sequence>MPYDPRWKRCFLASSLVAMLFGCSMMGNRMAWNNDGPPPQSEPEVTSDAMQDKWGFVGKEARGHRAPDDENDPLKPLLMSDEARRIERNLGYK</sequence>
<proteinExistence type="predicted"/>
<gene>
    <name evidence="3" type="ORF">ENQ76_10270</name>
</gene>
<feature type="chain" id="PRO_5027973718" description="Membrane or secreted protein" evidence="2">
    <location>
        <begin position="32"/>
        <end position="93"/>
    </location>
</feature>
<evidence type="ECO:0000256" key="2">
    <source>
        <dbReference type="SAM" id="SignalP"/>
    </source>
</evidence>
<evidence type="ECO:0000313" key="3">
    <source>
        <dbReference type="EMBL" id="HEN15838.1"/>
    </source>
</evidence>
<dbReference type="AlphaFoldDB" id="A0A7C2K160"/>
<evidence type="ECO:0008006" key="4">
    <source>
        <dbReference type="Google" id="ProtNLM"/>
    </source>
</evidence>
<name>A0A7C2K160_9PLAN</name>